<accession>A0AAN4N2C5</accession>
<comment type="caution">
    <text evidence="1">The sequence shown here is derived from an EMBL/GenBank/DDBJ whole genome shotgun (WGS) entry which is preliminary data.</text>
</comment>
<sequence>MLSDNSSILVTGYVVEKKFWNIEKDDVVPDNKSHVITHSDNRENK</sequence>
<proteinExistence type="predicted"/>
<name>A0AAN4N2C5_BACFG</name>
<dbReference type="EMBL" id="JGEA01000012">
    <property type="protein sequence ID" value="EYA15973.1"/>
    <property type="molecule type" value="Genomic_DNA"/>
</dbReference>
<evidence type="ECO:0000313" key="2">
    <source>
        <dbReference type="Proteomes" id="UP000022433"/>
    </source>
</evidence>
<gene>
    <name evidence="1" type="ORF">M104_1007</name>
</gene>
<dbReference type="Proteomes" id="UP000022433">
    <property type="component" value="Unassembled WGS sequence"/>
</dbReference>
<evidence type="ECO:0000313" key="1">
    <source>
        <dbReference type="EMBL" id="EYA15973.1"/>
    </source>
</evidence>
<dbReference type="AlphaFoldDB" id="A0AAN4N2C5"/>
<organism evidence="1 2">
    <name type="scientific">Bacteroides fragilis str. 1007-1-F #10</name>
    <dbReference type="NCBI Taxonomy" id="1339295"/>
    <lineage>
        <taxon>Bacteria</taxon>
        <taxon>Pseudomonadati</taxon>
        <taxon>Bacteroidota</taxon>
        <taxon>Bacteroidia</taxon>
        <taxon>Bacteroidales</taxon>
        <taxon>Bacteroidaceae</taxon>
        <taxon>Bacteroides</taxon>
    </lineage>
</organism>
<protein>
    <submittedName>
        <fullName evidence="1">Uncharacterized protein</fullName>
    </submittedName>
</protein>
<reference evidence="1 2" key="1">
    <citation type="submission" date="2014-02" db="EMBL/GenBank/DDBJ databases">
        <authorList>
            <person name="Sears C."/>
            <person name="Carroll K."/>
            <person name="Sack B.R."/>
            <person name="Qadri F."/>
            <person name="Myers L.L."/>
            <person name="Chung G.-T."/>
            <person name="Escheverria P."/>
            <person name="Fraser C.M."/>
            <person name="Sadzewicz L."/>
            <person name="Shefchek K.A."/>
            <person name="Tallon L."/>
            <person name="Das S.P."/>
            <person name="Daugherty S."/>
            <person name="Mongodin E.F."/>
        </authorList>
    </citation>
    <scope>NUCLEOTIDE SEQUENCE [LARGE SCALE GENOMIC DNA]</scope>
    <source>
        <strain evidence="1 2">1007-1-F #10</strain>
    </source>
</reference>